<feature type="transmembrane region" description="Helical" evidence="12">
    <location>
        <begin position="66"/>
        <end position="88"/>
    </location>
</feature>
<dbReference type="AlphaFoldDB" id="A0A840CFY5"/>
<dbReference type="InterPro" id="IPR033885">
    <property type="entry name" value="AlkB/XylM"/>
</dbReference>
<dbReference type="CDD" id="cd03512">
    <property type="entry name" value="Alkane-hydroxylase"/>
    <property type="match status" value="1"/>
</dbReference>
<comment type="subcellular location">
    <subcellularLocation>
        <location evidence="1">Cell inner membrane</location>
        <topology evidence="1">Multi-pass membrane protein</topology>
    </subcellularLocation>
</comment>
<evidence type="ECO:0000259" key="13">
    <source>
        <dbReference type="Pfam" id="PF00487"/>
    </source>
</evidence>
<dbReference type="PANTHER" id="PTHR38674">
    <property type="entry name" value="ALKANE 1-MONOOXYGENASE 1"/>
    <property type="match status" value="1"/>
</dbReference>
<name>A0A840CFY5_9RHOB</name>
<dbReference type="Pfam" id="PF00487">
    <property type="entry name" value="FA_desaturase"/>
    <property type="match status" value="1"/>
</dbReference>
<evidence type="ECO:0000313" key="15">
    <source>
        <dbReference type="Proteomes" id="UP000585681"/>
    </source>
</evidence>
<organism evidence="14 15">
    <name type="scientific">Actibacterium naphthalenivorans</name>
    <dbReference type="NCBI Taxonomy" id="1614693"/>
    <lineage>
        <taxon>Bacteria</taxon>
        <taxon>Pseudomonadati</taxon>
        <taxon>Pseudomonadota</taxon>
        <taxon>Alphaproteobacteria</taxon>
        <taxon>Rhodobacterales</taxon>
        <taxon>Roseobacteraceae</taxon>
        <taxon>Actibacterium</taxon>
    </lineage>
</organism>
<evidence type="ECO:0000256" key="9">
    <source>
        <dbReference type="ARBA" id="ARBA00023004"/>
    </source>
</evidence>
<evidence type="ECO:0000256" key="3">
    <source>
        <dbReference type="ARBA" id="ARBA00022475"/>
    </source>
</evidence>
<dbReference type="GO" id="GO:0046872">
    <property type="term" value="F:metal ion binding"/>
    <property type="evidence" value="ECO:0007669"/>
    <property type="project" value="UniProtKB-KW"/>
</dbReference>
<accession>A0A840CFY5</accession>
<dbReference type="EC" id="1.14.15.3" evidence="14"/>
<dbReference type="RefSeq" id="WP_054539339.1">
    <property type="nucleotide sequence ID" value="NZ_JACIEQ010000004.1"/>
</dbReference>
<sequence length="350" mass="37896">MNQTRPVTPFALATLAPLPLLAMGGTAGGVWIWAALAYLTAFTFALDQLVAVTAPDAPEDCAFPGADSLLTVLAIAHFALLALAVRAVSGAAGLAPAERVAAFLAFGLFFGQISNSNAHELIHRARRPLHALGQWIYISLLFGHHSSAHPRVHHRFVATPLDPNSARLGESFYHFAPRAWTGSFREGLRAENRLGAARTPPRPAWRHPYVAYVAGGLAGLGLSALAFGLPGLLAHLGLAGHATAQLLLSDYVQHYGLSRARQPDGRFEPVAPRHSWNAPHWFSGHLMLNAPRHSDHHAHPARPYPALRLPPAPEAPTLPRGLPAMATLALFPTAWRRVMDRRVTRWRAAR</sequence>
<keyword evidence="15" id="KW-1185">Reference proteome</keyword>
<dbReference type="GO" id="GO:0006629">
    <property type="term" value="P:lipid metabolic process"/>
    <property type="evidence" value="ECO:0007669"/>
    <property type="project" value="InterPro"/>
</dbReference>
<keyword evidence="7 12" id="KW-1133">Transmembrane helix</keyword>
<evidence type="ECO:0000256" key="7">
    <source>
        <dbReference type="ARBA" id="ARBA00022989"/>
    </source>
</evidence>
<keyword evidence="10 14" id="KW-0503">Monooxygenase</keyword>
<evidence type="ECO:0000256" key="10">
    <source>
        <dbReference type="ARBA" id="ARBA00023033"/>
    </source>
</evidence>
<comment type="similarity">
    <text evidence="2">Belongs to the fatty acid desaturase type 1 family. AlkB subfamily.</text>
</comment>
<evidence type="ECO:0000256" key="1">
    <source>
        <dbReference type="ARBA" id="ARBA00004429"/>
    </source>
</evidence>
<evidence type="ECO:0000256" key="8">
    <source>
        <dbReference type="ARBA" id="ARBA00023002"/>
    </source>
</evidence>
<proteinExistence type="inferred from homology"/>
<keyword evidence="3" id="KW-1003">Cell membrane</keyword>
<protein>
    <submittedName>
        <fullName evidence="14">Alkane 1-monooxygenase</fullName>
        <ecNumber evidence="14">1.14.15.3</ecNumber>
    </submittedName>
</protein>
<keyword evidence="4" id="KW-0997">Cell inner membrane</keyword>
<feature type="domain" description="Fatty acid desaturase" evidence="13">
    <location>
        <begin position="102"/>
        <end position="319"/>
    </location>
</feature>
<dbReference type="EMBL" id="JACIEQ010000004">
    <property type="protein sequence ID" value="MBB4023022.1"/>
    <property type="molecule type" value="Genomic_DNA"/>
</dbReference>
<reference evidence="14" key="1">
    <citation type="submission" date="2020-08" db="EMBL/GenBank/DDBJ databases">
        <title>Genomic Encyclopedia of Type Strains, Phase IV (KMG-IV): sequencing the most valuable type-strain genomes for metagenomic binning, comparative biology and taxonomic classification.</title>
        <authorList>
            <person name="Goeker M."/>
        </authorList>
    </citation>
    <scope>NUCLEOTIDE SEQUENCE [LARGE SCALE GENOMIC DNA]</scope>
    <source>
        <strain evidence="14">DSM 105040</strain>
    </source>
</reference>
<dbReference type="GO" id="GO:0004497">
    <property type="term" value="F:monooxygenase activity"/>
    <property type="evidence" value="ECO:0007669"/>
    <property type="project" value="UniProtKB-KW"/>
</dbReference>
<evidence type="ECO:0000256" key="11">
    <source>
        <dbReference type="ARBA" id="ARBA00023136"/>
    </source>
</evidence>
<evidence type="ECO:0000256" key="2">
    <source>
        <dbReference type="ARBA" id="ARBA00010823"/>
    </source>
</evidence>
<comment type="caution">
    <text evidence="14">The sequence shown here is derived from an EMBL/GenBank/DDBJ whole genome shotgun (WGS) entry which is preliminary data.</text>
</comment>
<feature type="transmembrane region" description="Helical" evidence="12">
    <location>
        <begin position="209"/>
        <end position="229"/>
    </location>
</feature>
<keyword evidence="11 12" id="KW-0472">Membrane</keyword>
<gene>
    <name evidence="14" type="ORF">GGR17_002844</name>
</gene>
<evidence type="ECO:0000256" key="12">
    <source>
        <dbReference type="SAM" id="Phobius"/>
    </source>
</evidence>
<dbReference type="Proteomes" id="UP000585681">
    <property type="component" value="Unassembled WGS sequence"/>
</dbReference>
<keyword evidence="6" id="KW-0479">Metal-binding</keyword>
<evidence type="ECO:0000256" key="4">
    <source>
        <dbReference type="ARBA" id="ARBA00022519"/>
    </source>
</evidence>
<evidence type="ECO:0000256" key="6">
    <source>
        <dbReference type="ARBA" id="ARBA00022723"/>
    </source>
</evidence>
<keyword evidence="8 14" id="KW-0560">Oxidoreductase</keyword>
<dbReference type="InterPro" id="IPR005804">
    <property type="entry name" value="FA_desaturase_dom"/>
</dbReference>
<dbReference type="PANTHER" id="PTHR38674:SF1">
    <property type="entry name" value="ALKANE 1-MONOOXYGENASE 1"/>
    <property type="match status" value="1"/>
</dbReference>
<evidence type="ECO:0000256" key="5">
    <source>
        <dbReference type="ARBA" id="ARBA00022692"/>
    </source>
</evidence>
<keyword evidence="9" id="KW-0408">Iron</keyword>
<dbReference type="GO" id="GO:0005886">
    <property type="term" value="C:plasma membrane"/>
    <property type="evidence" value="ECO:0007669"/>
    <property type="project" value="UniProtKB-SubCell"/>
</dbReference>
<evidence type="ECO:0000313" key="14">
    <source>
        <dbReference type="EMBL" id="MBB4023022.1"/>
    </source>
</evidence>
<keyword evidence="5 12" id="KW-0812">Transmembrane</keyword>